<dbReference type="SUPFAM" id="SSF51905">
    <property type="entry name" value="FAD/NAD(P)-binding domain"/>
    <property type="match status" value="1"/>
</dbReference>
<dbReference type="PANTHER" id="PTHR43422:SF3">
    <property type="entry name" value="THIAMINE THIAZOLE SYNTHASE"/>
    <property type="match status" value="1"/>
</dbReference>
<name>A0A2T1DF06_9CYAN</name>
<dbReference type="InterPro" id="IPR002938">
    <property type="entry name" value="FAD-bd"/>
</dbReference>
<dbReference type="RefSeq" id="WP_073072270.1">
    <property type="nucleotide sequence ID" value="NZ_MPPI01000014.1"/>
</dbReference>
<evidence type="ECO:0000313" key="3">
    <source>
        <dbReference type="Proteomes" id="UP000238634"/>
    </source>
</evidence>
<gene>
    <name evidence="2" type="ORF">C7B65_13480</name>
</gene>
<dbReference type="OrthoDB" id="9790035at2"/>
<reference evidence="2 3" key="2">
    <citation type="submission" date="2018-03" db="EMBL/GenBank/DDBJ databases">
        <title>The ancient ancestry and fast evolution of plastids.</title>
        <authorList>
            <person name="Moore K.R."/>
            <person name="Magnabosco C."/>
            <person name="Momper L."/>
            <person name="Gold D.A."/>
            <person name="Bosak T."/>
            <person name="Fournier G.P."/>
        </authorList>
    </citation>
    <scope>NUCLEOTIDE SEQUENCE [LARGE SCALE GENOMIC DNA]</scope>
    <source>
        <strain evidence="2 3">ULC007</strain>
    </source>
</reference>
<feature type="domain" description="FAD-binding" evidence="1">
    <location>
        <begin position="5"/>
        <end position="351"/>
    </location>
</feature>
<dbReference type="PANTHER" id="PTHR43422">
    <property type="entry name" value="THIAMINE THIAZOLE SYNTHASE"/>
    <property type="match status" value="1"/>
</dbReference>
<dbReference type="Proteomes" id="UP000238634">
    <property type="component" value="Unassembled WGS sequence"/>
</dbReference>
<protein>
    <submittedName>
        <fullName evidence="2">FAD-binding protein</fullName>
    </submittedName>
</protein>
<dbReference type="STRING" id="1920490.GCA_001895925_04880"/>
<accession>A0A2T1DF06</accession>
<sequence>MVDLTQAVVVGGSIAGLLTARVLTDFFDVVIVVERDRLPAHPESRKGVPQSPQPHVLFTRGYQILEELFPGIGDDLRQTGAIPIDWAREFHYFNEGAWNCRTDQPTHIASFTCSRPLLEWTIRQKLAAFPQVKFVDRHRVVNLLSKNGKITGVELESLPERGRSTIATALVVDASGRGSAAPKWLENAGFKAPSETVVNPFLGYATRRYSAPKNVTFDWKVMLISQQPPDATRLGYLAKIEDGQWIATLGGYGRDFPPINEPGFLEFARSLPSSEFYDAIITAKPVSAIYAHRATANRWRHYEKIKPPDGFVALGDAVCALCPVYGQGMTISALSALVLRDWLARSSRHSADFQRQLAQSNRFPWMLAVGQDSRFLTTEGRSRSNWAENLLSGYVKQLMKQTSSDSETNTLFMEIAHLLKSPAAFYQPKIVWQVIRDWNE</sequence>
<dbReference type="InterPro" id="IPR036188">
    <property type="entry name" value="FAD/NAD-bd_sf"/>
</dbReference>
<dbReference type="Gene3D" id="3.50.50.60">
    <property type="entry name" value="FAD/NAD(P)-binding domain"/>
    <property type="match status" value="1"/>
</dbReference>
<dbReference type="EMBL" id="PVWG01000013">
    <property type="protein sequence ID" value="PSB19021.1"/>
    <property type="molecule type" value="Genomic_DNA"/>
</dbReference>
<comment type="caution">
    <text evidence="2">The sequence shown here is derived from an EMBL/GenBank/DDBJ whole genome shotgun (WGS) entry which is preliminary data.</text>
</comment>
<proteinExistence type="predicted"/>
<evidence type="ECO:0000313" key="2">
    <source>
        <dbReference type="EMBL" id="PSB19021.1"/>
    </source>
</evidence>
<organism evidence="2 3">
    <name type="scientific">Phormidesmis priestleyi ULC007</name>
    <dbReference type="NCBI Taxonomy" id="1920490"/>
    <lineage>
        <taxon>Bacteria</taxon>
        <taxon>Bacillati</taxon>
        <taxon>Cyanobacteriota</taxon>
        <taxon>Cyanophyceae</taxon>
        <taxon>Leptolyngbyales</taxon>
        <taxon>Leptolyngbyaceae</taxon>
        <taxon>Phormidesmis</taxon>
    </lineage>
</organism>
<dbReference type="Pfam" id="PF01494">
    <property type="entry name" value="FAD_binding_3"/>
    <property type="match status" value="1"/>
</dbReference>
<reference evidence="2 3" key="1">
    <citation type="submission" date="2018-02" db="EMBL/GenBank/DDBJ databases">
        <authorList>
            <person name="Cohen D.B."/>
            <person name="Kent A.D."/>
        </authorList>
    </citation>
    <scope>NUCLEOTIDE SEQUENCE [LARGE SCALE GENOMIC DNA]</scope>
    <source>
        <strain evidence="2 3">ULC007</strain>
    </source>
</reference>
<keyword evidence="3" id="KW-1185">Reference proteome</keyword>
<dbReference type="GO" id="GO:0071949">
    <property type="term" value="F:FAD binding"/>
    <property type="evidence" value="ECO:0007669"/>
    <property type="project" value="InterPro"/>
</dbReference>
<dbReference type="AlphaFoldDB" id="A0A2T1DF06"/>
<evidence type="ECO:0000259" key="1">
    <source>
        <dbReference type="Pfam" id="PF01494"/>
    </source>
</evidence>